<proteinExistence type="predicted"/>
<dbReference type="Proteomes" id="UP000093432">
    <property type="component" value="Unassembled WGS sequence"/>
</dbReference>
<keyword evidence="2" id="KW-1133">Transmembrane helix</keyword>
<keyword evidence="1" id="KW-0175">Coiled coil</keyword>
<accession>A0A1B8ZVQ4</accession>
<feature type="coiled-coil region" evidence="1">
    <location>
        <begin position="41"/>
        <end position="68"/>
    </location>
</feature>
<dbReference type="EMBL" id="MAYG01000001">
    <property type="protein sequence ID" value="OCA75644.1"/>
    <property type="molecule type" value="Genomic_DNA"/>
</dbReference>
<name>A0A1B8ZVQ4_9FLAO</name>
<organism evidence="3 4">
    <name type="scientific">Chryseobacterium arthrosphaerae</name>
    <dbReference type="NCBI Taxonomy" id="651561"/>
    <lineage>
        <taxon>Bacteria</taxon>
        <taxon>Pseudomonadati</taxon>
        <taxon>Bacteroidota</taxon>
        <taxon>Flavobacteriia</taxon>
        <taxon>Flavobacteriales</taxon>
        <taxon>Weeksellaceae</taxon>
        <taxon>Chryseobacterium group</taxon>
        <taxon>Chryseobacterium</taxon>
    </lineage>
</organism>
<reference evidence="4" key="1">
    <citation type="submission" date="2016-07" db="EMBL/GenBank/DDBJ databases">
        <authorList>
            <person name="Florea S."/>
            <person name="Webb J.S."/>
            <person name="Jaromczyk J."/>
            <person name="Schardl C.L."/>
        </authorList>
    </citation>
    <scope>NUCLEOTIDE SEQUENCE [LARGE SCALE GENOMIC DNA]</scope>
    <source>
        <strain evidence="4">CC-VM-7</strain>
    </source>
</reference>
<dbReference type="AlphaFoldDB" id="A0A1B8ZVQ4"/>
<evidence type="ECO:0000256" key="1">
    <source>
        <dbReference type="SAM" id="Coils"/>
    </source>
</evidence>
<dbReference type="STRING" id="651561.BBI00_03345"/>
<dbReference type="InterPro" id="IPR016032">
    <property type="entry name" value="Sig_transdc_resp-reg_C-effctor"/>
</dbReference>
<gene>
    <name evidence="3" type="ORF">BBI00_03345</name>
</gene>
<evidence type="ECO:0000313" key="4">
    <source>
        <dbReference type="Proteomes" id="UP000093432"/>
    </source>
</evidence>
<keyword evidence="2" id="KW-0472">Membrane</keyword>
<protein>
    <recommendedName>
        <fullName evidence="5">HTH luxR-type domain-containing protein</fullName>
    </recommendedName>
</protein>
<sequence>MQSFITLTEENTEKHKNNLQWVILFSIAGLSLLGIYAWRVISLLRKRKKDLKLEAEQLKTRMNDNKQDEIIELGRSNDPDFLNRFKEVYPGFIDKLLTINSGLENSELVFCAMLKLHFTSKEIANYTLVQHRTVQQKKYRIRKKLNIPGEIDTYDFFDALG</sequence>
<evidence type="ECO:0000313" key="3">
    <source>
        <dbReference type="EMBL" id="OCA75644.1"/>
    </source>
</evidence>
<keyword evidence="2" id="KW-0812">Transmembrane</keyword>
<dbReference type="GO" id="GO:0003677">
    <property type="term" value="F:DNA binding"/>
    <property type="evidence" value="ECO:0007669"/>
    <property type="project" value="InterPro"/>
</dbReference>
<evidence type="ECO:0000256" key="2">
    <source>
        <dbReference type="SAM" id="Phobius"/>
    </source>
</evidence>
<feature type="transmembrane region" description="Helical" evidence="2">
    <location>
        <begin position="20"/>
        <end position="41"/>
    </location>
</feature>
<comment type="caution">
    <text evidence="3">The sequence shown here is derived from an EMBL/GenBank/DDBJ whole genome shotgun (WGS) entry which is preliminary data.</text>
</comment>
<dbReference type="GO" id="GO:0006355">
    <property type="term" value="P:regulation of DNA-templated transcription"/>
    <property type="evidence" value="ECO:0007669"/>
    <property type="project" value="InterPro"/>
</dbReference>
<dbReference type="SUPFAM" id="SSF46894">
    <property type="entry name" value="C-terminal effector domain of the bipartite response regulators"/>
    <property type="match status" value="1"/>
</dbReference>
<evidence type="ECO:0008006" key="5">
    <source>
        <dbReference type="Google" id="ProtNLM"/>
    </source>
</evidence>